<feature type="compositionally biased region" description="Basic residues" evidence="1">
    <location>
        <begin position="199"/>
        <end position="209"/>
    </location>
</feature>
<feature type="compositionally biased region" description="Low complexity" evidence="1">
    <location>
        <begin position="282"/>
        <end position="291"/>
    </location>
</feature>
<dbReference type="Proteomes" id="UP000567179">
    <property type="component" value="Unassembled WGS sequence"/>
</dbReference>
<feature type="compositionally biased region" description="Acidic residues" evidence="1">
    <location>
        <begin position="180"/>
        <end position="195"/>
    </location>
</feature>
<gene>
    <name evidence="2" type="ORF">D9619_005759</name>
</gene>
<feature type="compositionally biased region" description="Polar residues" evidence="1">
    <location>
        <begin position="337"/>
        <end position="346"/>
    </location>
</feature>
<evidence type="ECO:0000313" key="3">
    <source>
        <dbReference type="Proteomes" id="UP000567179"/>
    </source>
</evidence>
<feature type="compositionally biased region" description="Basic and acidic residues" evidence="1">
    <location>
        <begin position="111"/>
        <end position="127"/>
    </location>
</feature>
<feature type="compositionally biased region" description="Basic and acidic residues" evidence="1">
    <location>
        <begin position="223"/>
        <end position="232"/>
    </location>
</feature>
<feature type="compositionally biased region" description="Polar residues" evidence="1">
    <location>
        <begin position="68"/>
        <end position="82"/>
    </location>
</feature>
<proteinExistence type="predicted"/>
<organism evidence="2 3">
    <name type="scientific">Psilocybe cf. subviscida</name>
    <dbReference type="NCBI Taxonomy" id="2480587"/>
    <lineage>
        <taxon>Eukaryota</taxon>
        <taxon>Fungi</taxon>
        <taxon>Dikarya</taxon>
        <taxon>Basidiomycota</taxon>
        <taxon>Agaricomycotina</taxon>
        <taxon>Agaricomycetes</taxon>
        <taxon>Agaricomycetidae</taxon>
        <taxon>Agaricales</taxon>
        <taxon>Agaricineae</taxon>
        <taxon>Strophariaceae</taxon>
        <taxon>Psilocybe</taxon>
    </lineage>
</organism>
<feature type="compositionally biased region" description="Basic and acidic residues" evidence="1">
    <location>
        <begin position="359"/>
        <end position="385"/>
    </location>
</feature>
<accession>A0A8H5FBF6</accession>
<keyword evidence="3" id="KW-1185">Reference proteome</keyword>
<feature type="compositionally biased region" description="Low complexity" evidence="1">
    <location>
        <begin position="142"/>
        <end position="151"/>
    </location>
</feature>
<protein>
    <submittedName>
        <fullName evidence="2">Uncharacterized protein</fullName>
    </submittedName>
</protein>
<dbReference type="EMBL" id="JAACJJ010000001">
    <property type="protein sequence ID" value="KAF5330731.1"/>
    <property type="molecule type" value="Genomic_DNA"/>
</dbReference>
<feature type="compositionally biased region" description="Low complexity" evidence="1">
    <location>
        <begin position="304"/>
        <end position="326"/>
    </location>
</feature>
<dbReference type="AlphaFoldDB" id="A0A8H5FBF6"/>
<name>A0A8H5FBF6_9AGAR</name>
<evidence type="ECO:0000256" key="1">
    <source>
        <dbReference type="SAM" id="MobiDB-lite"/>
    </source>
</evidence>
<feature type="compositionally biased region" description="Basic residues" evidence="1">
    <location>
        <begin position="132"/>
        <end position="141"/>
    </location>
</feature>
<dbReference type="OrthoDB" id="3362703at2759"/>
<sequence>MAENPNRSLRITIPALKAKASPPPASEETMEDQSSKRKRKVPSRYLDAGGYEDDDAVAAAEPEKKLARTSTAGRSRRQSTASEPAASVLSASNLFDEEDVEDARAAASTRGESEHDDALSDRSERHSSPVRTKTKIPKAAKGKASAGAASAKKGRANKRAVVMSDSDEEETYMDTSADVLAEETEDEEYMSEEEEKPAKKGKGKAKAAPKRTNSEKAPPPKKKAAEVSEAAKGKSKTAKKPLPSSASKHDEPIIDVVGGSSPAEPSAVISKSAPSALKLDSATPAAAPTLAPKKKLPTINKVKGPATSGSGLSTPTTPTTVPTKKTSNADTRDLDLNDSSIYQQLFNKKGPGGASVARPDMEERRKELNRMREEAKAKRKAESTHSFDLQAQAEKIARFEETLRHTYGNSNALYPNVMAGRWKQSYEENKRLQREQEQWAMDTAMKEEGEVV</sequence>
<feature type="region of interest" description="Disordered" evidence="1">
    <location>
        <begin position="1"/>
        <end position="387"/>
    </location>
</feature>
<comment type="caution">
    <text evidence="2">The sequence shown here is derived from an EMBL/GenBank/DDBJ whole genome shotgun (WGS) entry which is preliminary data.</text>
</comment>
<reference evidence="2 3" key="1">
    <citation type="journal article" date="2020" name="ISME J.">
        <title>Uncovering the hidden diversity of litter-decomposition mechanisms in mushroom-forming fungi.</title>
        <authorList>
            <person name="Floudas D."/>
            <person name="Bentzer J."/>
            <person name="Ahren D."/>
            <person name="Johansson T."/>
            <person name="Persson P."/>
            <person name="Tunlid A."/>
        </authorList>
    </citation>
    <scope>NUCLEOTIDE SEQUENCE [LARGE SCALE GENOMIC DNA]</scope>
    <source>
        <strain evidence="2 3">CBS 101986</strain>
    </source>
</reference>
<evidence type="ECO:0000313" key="2">
    <source>
        <dbReference type="EMBL" id="KAF5330731.1"/>
    </source>
</evidence>